<dbReference type="GeneTree" id="ENSGT00510000049326"/>
<protein>
    <recommendedName>
        <fullName evidence="7">Selenoprotein P N-terminal domain-containing protein</fullName>
    </recommendedName>
</protein>
<proteinExistence type="predicted"/>
<sequence>MQAARLGSLHEKFARKGMEDIRYLIVNNKSPSSRAMFWELKRHAPANITVYQQAPLQKNVWQILEGKKDDFFIYDRCGKLTFQISLPFSFLNNSYVEAAIMSTYHSDKCGNCSAANFNQTVQVGSNTSVSAWEESGKEGLGQNKQSVEDYIQHPLARLDPLPSLPPPPHRHLHKRHQRFPEAELVLG</sequence>
<dbReference type="EMBL" id="AFYH01242901">
    <property type="status" value="NOT_ANNOTATED_CDS"/>
    <property type="molecule type" value="Genomic_DNA"/>
</dbReference>
<gene>
    <name evidence="8" type="primary">SELENOP2</name>
</gene>
<evidence type="ECO:0000256" key="4">
    <source>
        <dbReference type="ARBA" id="ARBA00022933"/>
    </source>
</evidence>
<evidence type="ECO:0000256" key="2">
    <source>
        <dbReference type="ARBA" id="ARBA00022525"/>
    </source>
</evidence>
<dbReference type="GO" id="GO:0001887">
    <property type="term" value="P:selenium compound metabolic process"/>
    <property type="evidence" value="ECO:0007669"/>
    <property type="project" value="TreeGrafter"/>
</dbReference>
<dbReference type="STRING" id="7897.ENSLACP00000022348"/>
<dbReference type="Ensembl" id="ENSLACT00000025952.1">
    <property type="protein sequence ID" value="ENSLACP00000022348.1"/>
    <property type="gene ID" value="ENSLACG00000022470.1"/>
</dbReference>
<dbReference type="PANTHER" id="PTHR10105">
    <property type="entry name" value="SELENOPROTEIN P"/>
    <property type="match status" value="1"/>
</dbReference>
<feature type="region of interest" description="Disordered" evidence="6">
    <location>
        <begin position="158"/>
        <end position="187"/>
    </location>
</feature>
<dbReference type="OMA" id="NTTERWH"/>
<evidence type="ECO:0000256" key="1">
    <source>
        <dbReference type="ARBA" id="ARBA00004613"/>
    </source>
</evidence>
<dbReference type="Pfam" id="PF04592">
    <property type="entry name" value="SelP_N"/>
    <property type="match status" value="1"/>
</dbReference>
<comment type="subcellular location">
    <subcellularLocation>
        <location evidence="1">Secreted</location>
    </subcellularLocation>
</comment>
<evidence type="ECO:0000256" key="6">
    <source>
        <dbReference type="SAM" id="MobiDB-lite"/>
    </source>
</evidence>
<dbReference type="InterPro" id="IPR037941">
    <property type="entry name" value="SeP"/>
</dbReference>
<feature type="domain" description="Selenoprotein P N-terminal" evidence="7">
    <location>
        <begin position="1"/>
        <end position="171"/>
    </location>
</feature>
<dbReference type="Proteomes" id="UP000008672">
    <property type="component" value="Unassembled WGS sequence"/>
</dbReference>
<dbReference type="EMBL" id="AFYH01242899">
    <property type="status" value="NOT_ANNOTATED_CDS"/>
    <property type="molecule type" value="Genomic_DNA"/>
</dbReference>
<reference evidence="8" key="2">
    <citation type="submission" date="2025-08" db="UniProtKB">
        <authorList>
            <consortium name="Ensembl"/>
        </authorList>
    </citation>
    <scope>IDENTIFICATION</scope>
</reference>
<organism evidence="8 9">
    <name type="scientific">Latimeria chalumnae</name>
    <name type="common">Coelacanth</name>
    <dbReference type="NCBI Taxonomy" id="7897"/>
    <lineage>
        <taxon>Eukaryota</taxon>
        <taxon>Metazoa</taxon>
        <taxon>Chordata</taxon>
        <taxon>Craniata</taxon>
        <taxon>Vertebrata</taxon>
        <taxon>Euteleostomi</taxon>
        <taxon>Coelacanthiformes</taxon>
        <taxon>Coelacanthidae</taxon>
        <taxon>Latimeria</taxon>
    </lineage>
</organism>
<evidence type="ECO:0000259" key="7">
    <source>
        <dbReference type="Pfam" id="PF04592"/>
    </source>
</evidence>
<name>M3XHZ2_LATCH</name>
<dbReference type="HOGENOM" id="CLU_064314_2_0_1"/>
<reference evidence="9" key="1">
    <citation type="submission" date="2011-08" db="EMBL/GenBank/DDBJ databases">
        <title>The draft genome of Latimeria chalumnae.</title>
        <authorList>
            <person name="Di Palma F."/>
            <person name="Alfoldi J."/>
            <person name="Johnson J."/>
            <person name="Berlin A."/>
            <person name="Gnerre S."/>
            <person name="Jaffe D."/>
            <person name="MacCallum I."/>
            <person name="Young S."/>
            <person name="Walker B.J."/>
            <person name="Lander E."/>
            <person name="Lindblad-Toh K."/>
        </authorList>
    </citation>
    <scope>NUCLEOTIDE SEQUENCE [LARGE SCALE GENOMIC DNA]</scope>
    <source>
        <strain evidence="9">Wild caught</strain>
    </source>
</reference>
<dbReference type="eggNOG" id="ENOG502RY36">
    <property type="taxonomic scope" value="Eukaryota"/>
</dbReference>
<evidence type="ECO:0000313" key="8">
    <source>
        <dbReference type="Ensembl" id="ENSLACP00000022348.1"/>
    </source>
</evidence>
<dbReference type="EMBL" id="AFYH01242900">
    <property type="status" value="NOT_ANNOTATED_CDS"/>
    <property type="molecule type" value="Genomic_DNA"/>
</dbReference>
<evidence type="ECO:0000313" key="9">
    <source>
        <dbReference type="Proteomes" id="UP000008672"/>
    </source>
</evidence>
<keyword evidence="3" id="KW-0732">Signal</keyword>
<keyword evidence="5" id="KW-0325">Glycoprotein</keyword>
<dbReference type="AlphaFoldDB" id="M3XHZ2"/>
<keyword evidence="9" id="KW-1185">Reference proteome</keyword>
<accession>M3XHZ2</accession>
<dbReference type="InterPro" id="IPR007671">
    <property type="entry name" value="Selenoprotein-P_N"/>
</dbReference>
<keyword evidence="2" id="KW-0964">Secreted</keyword>
<dbReference type="GO" id="GO:0008430">
    <property type="term" value="F:selenium binding"/>
    <property type="evidence" value="ECO:0007669"/>
    <property type="project" value="InterPro"/>
</dbReference>
<keyword evidence="4" id="KW-0712">Selenocysteine</keyword>
<dbReference type="GO" id="GO:0005576">
    <property type="term" value="C:extracellular region"/>
    <property type="evidence" value="ECO:0007669"/>
    <property type="project" value="UniProtKB-SubCell"/>
</dbReference>
<reference evidence="8" key="3">
    <citation type="submission" date="2025-09" db="UniProtKB">
        <authorList>
            <consortium name="Ensembl"/>
        </authorList>
    </citation>
    <scope>IDENTIFICATION</scope>
</reference>
<evidence type="ECO:0000256" key="3">
    <source>
        <dbReference type="ARBA" id="ARBA00022729"/>
    </source>
</evidence>
<dbReference type="InParanoid" id="M3XHZ2"/>
<feature type="compositionally biased region" description="Basic residues" evidence="6">
    <location>
        <begin position="168"/>
        <end position="177"/>
    </location>
</feature>
<evidence type="ECO:0000256" key="5">
    <source>
        <dbReference type="ARBA" id="ARBA00023180"/>
    </source>
</evidence>
<dbReference type="PANTHER" id="PTHR10105:SF4">
    <property type="entry name" value="SELENOPROTEIN P2"/>
    <property type="match status" value="1"/>
</dbReference>